<dbReference type="PRINTS" id="PR01042">
    <property type="entry name" value="TRNASYNTHASP"/>
</dbReference>
<evidence type="ECO:0000259" key="8">
    <source>
        <dbReference type="PROSITE" id="PS50862"/>
    </source>
</evidence>
<keyword evidence="2 7" id="KW-0436">Ligase</keyword>
<comment type="subcellular location">
    <subcellularLocation>
        <location evidence="7">Cytoplasm</location>
    </subcellularLocation>
</comment>
<dbReference type="InterPro" id="IPR004364">
    <property type="entry name" value="Aa-tRNA-synt_II"/>
</dbReference>
<dbReference type="CDD" id="cd04318">
    <property type="entry name" value="EcAsnRS_like_N"/>
    <property type="match status" value="1"/>
</dbReference>
<evidence type="ECO:0000256" key="1">
    <source>
        <dbReference type="ARBA" id="ARBA00008226"/>
    </source>
</evidence>
<dbReference type="SUPFAM" id="SSF50249">
    <property type="entry name" value="Nucleic acid-binding proteins"/>
    <property type="match status" value="1"/>
</dbReference>
<dbReference type="GO" id="GO:0006421">
    <property type="term" value="P:asparaginyl-tRNA aminoacylation"/>
    <property type="evidence" value="ECO:0007669"/>
    <property type="project" value="UniProtKB-UniRule"/>
</dbReference>
<evidence type="ECO:0000256" key="4">
    <source>
        <dbReference type="ARBA" id="ARBA00022840"/>
    </source>
</evidence>
<dbReference type="PROSITE" id="PS50862">
    <property type="entry name" value="AA_TRNA_LIGASE_II"/>
    <property type="match status" value="1"/>
</dbReference>
<dbReference type="InterPro" id="IPR004522">
    <property type="entry name" value="Asn-tRNA-ligase"/>
</dbReference>
<dbReference type="FunFam" id="3.30.930.10:FF:000016">
    <property type="entry name" value="Asparagine--tRNA ligase"/>
    <property type="match status" value="1"/>
</dbReference>
<organism evidence="9 10">
    <name type="scientific">Lujinxingia vulgaris</name>
    <dbReference type="NCBI Taxonomy" id="2600176"/>
    <lineage>
        <taxon>Bacteria</taxon>
        <taxon>Deltaproteobacteria</taxon>
        <taxon>Bradymonadales</taxon>
        <taxon>Lujinxingiaceae</taxon>
        <taxon>Lujinxingia</taxon>
    </lineage>
</organism>
<keyword evidence="4 7" id="KW-0067">ATP-binding</keyword>
<dbReference type="NCBIfam" id="NF003037">
    <property type="entry name" value="PRK03932.1"/>
    <property type="match status" value="1"/>
</dbReference>
<gene>
    <name evidence="7 9" type="primary">asnS</name>
    <name evidence="9" type="ORF">FRC96_06040</name>
</gene>
<dbReference type="InterPro" id="IPR002312">
    <property type="entry name" value="Asp/Asn-tRNA-synth_IIb"/>
</dbReference>
<dbReference type="Pfam" id="PF00152">
    <property type="entry name" value="tRNA-synt_2"/>
    <property type="match status" value="1"/>
</dbReference>
<protein>
    <recommendedName>
        <fullName evidence="7">Asparagine--tRNA ligase</fullName>
        <ecNumber evidence="7">6.1.1.22</ecNumber>
    </recommendedName>
    <alternativeName>
        <fullName evidence="7">Asparaginyl-tRNA synthetase</fullName>
        <shortName evidence="7">AsnRS</shortName>
    </alternativeName>
</protein>
<dbReference type="InterPro" id="IPR006195">
    <property type="entry name" value="aa-tRNA-synth_II"/>
</dbReference>
<evidence type="ECO:0000256" key="6">
    <source>
        <dbReference type="ARBA" id="ARBA00023146"/>
    </source>
</evidence>
<dbReference type="GO" id="GO:0004816">
    <property type="term" value="F:asparagine-tRNA ligase activity"/>
    <property type="evidence" value="ECO:0007669"/>
    <property type="project" value="UniProtKB-UniRule"/>
</dbReference>
<keyword evidence="3 7" id="KW-0547">Nucleotide-binding</keyword>
<dbReference type="HAMAP" id="MF_00534">
    <property type="entry name" value="Asn_tRNA_synth"/>
    <property type="match status" value="1"/>
</dbReference>
<proteinExistence type="inferred from homology"/>
<dbReference type="EC" id="6.1.1.22" evidence="7"/>
<dbReference type="CDD" id="cd00776">
    <property type="entry name" value="AsxRS_core"/>
    <property type="match status" value="1"/>
</dbReference>
<dbReference type="NCBIfam" id="TIGR00457">
    <property type="entry name" value="asnS"/>
    <property type="match status" value="1"/>
</dbReference>
<keyword evidence="7" id="KW-0963">Cytoplasm</keyword>
<dbReference type="EMBL" id="VOSL01000025">
    <property type="protein sequence ID" value="TXD39829.1"/>
    <property type="molecule type" value="Genomic_DNA"/>
</dbReference>
<dbReference type="Gene3D" id="2.40.50.140">
    <property type="entry name" value="Nucleic acid-binding proteins"/>
    <property type="match status" value="1"/>
</dbReference>
<comment type="caution">
    <text evidence="9">The sequence shown here is derived from an EMBL/GenBank/DDBJ whole genome shotgun (WGS) entry which is preliminary data.</text>
</comment>
<comment type="catalytic activity">
    <reaction evidence="7">
        <text>tRNA(Asn) + L-asparagine + ATP = L-asparaginyl-tRNA(Asn) + AMP + diphosphate + H(+)</text>
        <dbReference type="Rhea" id="RHEA:11180"/>
        <dbReference type="Rhea" id="RHEA-COMP:9659"/>
        <dbReference type="Rhea" id="RHEA-COMP:9674"/>
        <dbReference type="ChEBI" id="CHEBI:15378"/>
        <dbReference type="ChEBI" id="CHEBI:30616"/>
        <dbReference type="ChEBI" id="CHEBI:33019"/>
        <dbReference type="ChEBI" id="CHEBI:58048"/>
        <dbReference type="ChEBI" id="CHEBI:78442"/>
        <dbReference type="ChEBI" id="CHEBI:78515"/>
        <dbReference type="ChEBI" id="CHEBI:456215"/>
        <dbReference type="EC" id="6.1.1.22"/>
    </reaction>
</comment>
<dbReference type="SUPFAM" id="SSF55681">
    <property type="entry name" value="Class II aaRS and biotin synthetases"/>
    <property type="match status" value="1"/>
</dbReference>
<evidence type="ECO:0000256" key="3">
    <source>
        <dbReference type="ARBA" id="ARBA00022741"/>
    </source>
</evidence>
<accession>A0A5C6XGX6</accession>
<dbReference type="AlphaFoldDB" id="A0A5C6XGX6"/>
<dbReference type="Proteomes" id="UP000321046">
    <property type="component" value="Unassembled WGS sequence"/>
</dbReference>
<keyword evidence="6 7" id="KW-0030">Aminoacyl-tRNA synthetase</keyword>
<dbReference type="GO" id="GO:0005737">
    <property type="term" value="C:cytoplasm"/>
    <property type="evidence" value="ECO:0007669"/>
    <property type="project" value="UniProtKB-SubCell"/>
</dbReference>
<comment type="similarity">
    <text evidence="1 7">Belongs to the class-II aminoacyl-tRNA synthetase family.</text>
</comment>
<evidence type="ECO:0000256" key="7">
    <source>
        <dbReference type="HAMAP-Rule" id="MF_00534"/>
    </source>
</evidence>
<dbReference type="RefSeq" id="WP_146973608.1">
    <property type="nucleotide sequence ID" value="NZ_VOSL01000025.1"/>
</dbReference>
<name>A0A5C6XGX6_9DELT</name>
<dbReference type="GO" id="GO:0003676">
    <property type="term" value="F:nucleic acid binding"/>
    <property type="evidence" value="ECO:0007669"/>
    <property type="project" value="InterPro"/>
</dbReference>
<evidence type="ECO:0000313" key="9">
    <source>
        <dbReference type="EMBL" id="TXD39829.1"/>
    </source>
</evidence>
<dbReference type="PANTHER" id="PTHR22594">
    <property type="entry name" value="ASPARTYL/LYSYL-TRNA SYNTHETASE"/>
    <property type="match status" value="1"/>
</dbReference>
<feature type="domain" description="Aminoacyl-transfer RNA synthetases class-II family profile" evidence="8">
    <location>
        <begin position="135"/>
        <end position="454"/>
    </location>
</feature>
<dbReference type="OrthoDB" id="9802326at2"/>
<dbReference type="InterPro" id="IPR045864">
    <property type="entry name" value="aa-tRNA-synth_II/BPL/LPL"/>
</dbReference>
<dbReference type="Pfam" id="PF01336">
    <property type="entry name" value="tRNA_anti-codon"/>
    <property type="match status" value="1"/>
</dbReference>
<dbReference type="InterPro" id="IPR012340">
    <property type="entry name" value="NA-bd_OB-fold"/>
</dbReference>
<keyword evidence="5 7" id="KW-0648">Protein biosynthesis</keyword>
<dbReference type="Gene3D" id="3.30.930.10">
    <property type="entry name" value="Bira Bifunctional Protein, Domain 2"/>
    <property type="match status" value="1"/>
</dbReference>
<dbReference type="PANTHER" id="PTHR22594:SF34">
    <property type="entry name" value="ASPARAGINE--TRNA LIGASE, MITOCHONDRIAL-RELATED"/>
    <property type="match status" value="1"/>
</dbReference>
<evidence type="ECO:0000256" key="2">
    <source>
        <dbReference type="ARBA" id="ARBA00022598"/>
    </source>
</evidence>
<evidence type="ECO:0000256" key="5">
    <source>
        <dbReference type="ARBA" id="ARBA00022917"/>
    </source>
</evidence>
<dbReference type="GO" id="GO:0005524">
    <property type="term" value="F:ATP binding"/>
    <property type="evidence" value="ECO:0007669"/>
    <property type="project" value="UniProtKB-UniRule"/>
</dbReference>
<sequence>MIKGLLEGQTPTGTEVLIKGWVRTRRDSKAGFSFINVHDGSCFDAIQVVAPNDLDNYDDEILKLTAGCSIEVRGELVESKGKGQSVEVQASSITVVGWVDDPDTYPMAPKRHSMEHLRANAHLRPRTNLIGAITRVRHRLAMATHRYFDEQGFYWVHTPIITASDAEGAGEMFRVSTLDMANPPRLENGEVDFSQDFFGREAHLTVSGQLNVEAYCLAMSKVYTFGPTFRAENSNTSRHLAEFWMIEPEIAFADLNDDADLAEDFLKYLLKDLLDALPADMDFFNKFVKKGVKDRMEALVDSSFERMDYTEAIAILEKAAEKEKFEFPVSWGVDLQSEHERYLSEKHVGKPVVVMNYPRDIKAFYMRQNDDGRTVAAMDVLAPGIGEIIGGSQREERLDVLDARIEQMGLPKENYGWYRDLRRYGTVPHAGFGLGFERLIAYATGVDNIREVIPFPRAPRSADF</sequence>
<evidence type="ECO:0000313" key="10">
    <source>
        <dbReference type="Proteomes" id="UP000321046"/>
    </source>
</evidence>
<comment type="subunit">
    <text evidence="7">Homodimer.</text>
</comment>
<reference evidence="9 10" key="1">
    <citation type="submission" date="2019-08" db="EMBL/GenBank/DDBJ databases">
        <title>Bradymonadales sp. TMQ2.</title>
        <authorList>
            <person name="Liang Q."/>
        </authorList>
    </citation>
    <scope>NUCLEOTIDE SEQUENCE [LARGE SCALE GENOMIC DNA]</scope>
    <source>
        <strain evidence="9 10">TMQ2</strain>
    </source>
</reference>
<dbReference type="InterPro" id="IPR004365">
    <property type="entry name" value="NA-bd_OB_tRNA"/>
</dbReference>